<feature type="domain" description="ABC transmembrane type-1" evidence="6">
    <location>
        <begin position="247"/>
        <end position="435"/>
    </location>
</feature>
<dbReference type="PROSITE" id="PS50928">
    <property type="entry name" value="ABC_TM1"/>
    <property type="match status" value="1"/>
</dbReference>
<dbReference type="EMBL" id="DPBP01000033">
    <property type="protein sequence ID" value="HCE17920.1"/>
    <property type="molecule type" value="Genomic_DNA"/>
</dbReference>
<dbReference type="GO" id="GO:0005886">
    <property type="term" value="C:plasma membrane"/>
    <property type="evidence" value="ECO:0007669"/>
    <property type="project" value="UniProtKB-SubCell"/>
</dbReference>
<evidence type="ECO:0000313" key="7">
    <source>
        <dbReference type="EMBL" id="HCE17920.1"/>
    </source>
</evidence>
<dbReference type="RefSeq" id="WP_062194391.1">
    <property type="nucleotide sequence ID" value="NZ_DF967965.1"/>
</dbReference>
<dbReference type="AlphaFoldDB" id="A0A3D1JH62"/>
<comment type="subcellular location">
    <subcellularLocation>
        <location evidence="5">Cell membrane</location>
        <topology evidence="5">Multi-pass membrane protein</topology>
    </subcellularLocation>
    <subcellularLocation>
        <location evidence="1">Membrane</location>
        <topology evidence="1">Multi-pass membrane protein</topology>
    </subcellularLocation>
</comment>
<feature type="transmembrane region" description="Helical" evidence="5">
    <location>
        <begin position="239"/>
        <end position="272"/>
    </location>
</feature>
<evidence type="ECO:0000256" key="5">
    <source>
        <dbReference type="RuleBase" id="RU363032"/>
    </source>
</evidence>
<evidence type="ECO:0000256" key="4">
    <source>
        <dbReference type="ARBA" id="ARBA00023136"/>
    </source>
</evidence>
<evidence type="ECO:0000256" key="3">
    <source>
        <dbReference type="ARBA" id="ARBA00022989"/>
    </source>
</evidence>
<proteinExistence type="inferred from homology"/>
<feature type="transmembrane region" description="Helical" evidence="5">
    <location>
        <begin position="350"/>
        <end position="370"/>
    </location>
</feature>
<accession>A0A3D1JH62</accession>
<keyword evidence="5" id="KW-0813">Transport</keyword>
<evidence type="ECO:0000313" key="8">
    <source>
        <dbReference type="Proteomes" id="UP000264141"/>
    </source>
</evidence>
<dbReference type="PANTHER" id="PTHR43839:SF1">
    <property type="entry name" value="OPPC IN A BINDING PROTEIN-DEPENDENT TRANSPORT SYSTEM"/>
    <property type="match status" value="1"/>
</dbReference>
<dbReference type="STRING" id="229919.GCA_001050195_02538"/>
<gene>
    <name evidence="7" type="ORF">DEQ80_08685</name>
</gene>
<dbReference type="Proteomes" id="UP000264141">
    <property type="component" value="Unassembled WGS sequence"/>
</dbReference>
<dbReference type="GO" id="GO:0055085">
    <property type="term" value="P:transmembrane transport"/>
    <property type="evidence" value="ECO:0007669"/>
    <property type="project" value="InterPro"/>
</dbReference>
<comment type="caution">
    <text evidence="7">The sequence shown here is derived from an EMBL/GenBank/DDBJ whole genome shotgun (WGS) entry which is preliminary data.</text>
</comment>
<organism evidence="7 8">
    <name type="scientific">Anaerolinea thermolimosa</name>
    <dbReference type="NCBI Taxonomy" id="229919"/>
    <lineage>
        <taxon>Bacteria</taxon>
        <taxon>Bacillati</taxon>
        <taxon>Chloroflexota</taxon>
        <taxon>Anaerolineae</taxon>
        <taxon>Anaerolineales</taxon>
        <taxon>Anaerolineaceae</taxon>
        <taxon>Anaerolinea</taxon>
    </lineage>
</organism>
<dbReference type="InterPro" id="IPR000515">
    <property type="entry name" value="MetI-like"/>
</dbReference>
<feature type="transmembrane region" description="Helical" evidence="5">
    <location>
        <begin position="12"/>
        <end position="36"/>
    </location>
</feature>
<dbReference type="PANTHER" id="PTHR43839">
    <property type="entry name" value="OPPC IN A BINDING PROTEIN-DEPENDENT TRANSPORT SYSTEM"/>
    <property type="match status" value="1"/>
</dbReference>
<evidence type="ECO:0000259" key="6">
    <source>
        <dbReference type="PROSITE" id="PS50928"/>
    </source>
</evidence>
<name>A0A3D1JH62_9CHLR</name>
<keyword evidence="3 5" id="KW-1133">Transmembrane helix</keyword>
<feature type="transmembrane region" description="Helical" evidence="5">
    <location>
        <begin position="308"/>
        <end position="329"/>
    </location>
</feature>
<feature type="transmembrane region" description="Helical" evidence="5">
    <location>
        <begin position="284"/>
        <end position="302"/>
    </location>
</feature>
<dbReference type="CDD" id="cd06261">
    <property type="entry name" value="TM_PBP2"/>
    <property type="match status" value="1"/>
</dbReference>
<dbReference type="InterPro" id="IPR035906">
    <property type="entry name" value="MetI-like_sf"/>
</dbReference>
<feature type="transmembrane region" description="Helical" evidence="5">
    <location>
        <begin position="413"/>
        <end position="438"/>
    </location>
</feature>
<dbReference type="OrthoDB" id="9797852at2"/>
<evidence type="ECO:0000256" key="2">
    <source>
        <dbReference type="ARBA" id="ARBA00022692"/>
    </source>
</evidence>
<comment type="similarity">
    <text evidence="5">Belongs to the binding-protein-dependent transport system permease family.</text>
</comment>
<protein>
    <submittedName>
        <fullName evidence="7">ABC transporter permease</fullName>
    </submittedName>
</protein>
<dbReference type="Pfam" id="PF00528">
    <property type="entry name" value="BPD_transp_1"/>
    <property type="match status" value="1"/>
</dbReference>
<keyword evidence="2 5" id="KW-0812">Transmembrane</keyword>
<evidence type="ECO:0000256" key="1">
    <source>
        <dbReference type="ARBA" id="ARBA00004141"/>
    </source>
</evidence>
<dbReference type="Gene3D" id="1.10.3720.10">
    <property type="entry name" value="MetI-like"/>
    <property type="match status" value="1"/>
</dbReference>
<reference evidence="7 8" key="1">
    <citation type="journal article" date="2018" name="Nat. Biotechnol.">
        <title>A standardized bacterial taxonomy based on genome phylogeny substantially revises the tree of life.</title>
        <authorList>
            <person name="Parks D.H."/>
            <person name="Chuvochina M."/>
            <person name="Waite D.W."/>
            <person name="Rinke C."/>
            <person name="Skarshewski A."/>
            <person name="Chaumeil P.A."/>
            <person name="Hugenholtz P."/>
        </authorList>
    </citation>
    <scope>NUCLEOTIDE SEQUENCE [LARGE SCALE GENOMIC DNA]</scope>
    <source>
        <strain evidence="7">UBA8781</strain>
    </source>
</reference>
<dbReference type="SUPFAM" id="SSF161098">
    <property type="entry name" value="MetI-like"/>
    <property type="match status" value="1"/>
</dbReference>
<sequence length="449" mass="50195">MNKLKDTIRDILYYPSAIAGAIIILLLIALAIYAMIKIPYSEAIRLWRGGEEVWYQNPKTAPPSWYNLFLAKKQPVSFAVKSGDTEGSLLKKVTPGKEDTASIDFTYSFDFNYDEFPQEMMVYFTSTFQSKQPFVSIYLITPDERKIRISDFGLNAKQNFRFSQDEKLIKRLKTENVMVALFSVPKSDPPVPLKGTYQLVINGVTFEKGSDINAEFVFHGKVFGLAGTDISRRDLMVPLLWGAPIALAFGLLAALGTAVLTMIIAAIGAWYGGWVDDLIQRITEINLVLPFLAILIMVGTFYNRSIWTILGVTVLLSIFTGSIKSYRAIFMQVKESTYIEAARAYGASNIRIIFTYLIPRIIPLLIPTLVSSVPSYVFLEASLAVLGLGDPVLPTWGKIINDAEMNGALYKGWYYWIIEPAVLLMVTGLGFAMLGFALDRIFNPKLRGL</sequence>
<keyword evidence="4 5" id="KW-0472">Membrane</keyword>